<dbReference type="InterPro" id="IPR025430">
    <property type="entry name" value="DUF4167"/>
</dbReference>
<evidence type="ECO:0000313" key="4">
    <source>
        <dbReference type="Proteomes" id="UP000249185"/>
    </source>
</evidence>
<evidence type="ECO:0000313" key="3">
    <source>
        <dbReference type="EMBL" id="PZQ50503.1"/>
    </source>
</evidence>
<dbReference type="EMBL" id="QFPW01000004">
    <property type="protein sequence ID" value="PZQ50503.1"/>
    <property type="molecule type" value="Genomic_DNA"/>
</dbReference>
<feature type="compositionally biased region" description="Basic and acidic residues" evidence="1">
    <location>
        <begin position="74"/>
        <end position="87"/>
    </location>
</feature>
<protein>
    <submittedName>
        <fullName evidence="3">DUF4167 domain-containing protein</fullName>
    </submittedName>
</protein>
<dbReference type="AlphaFoldDB" id="A0A2W5Q719"/>
<feature type="compositionally biased region" description="Basic and acidic residues" evidence="1">
    <location>
        <begin position="102"/>
        <end position="118"/>
    </location>
</feature>
<feature type="region of interest" description="Disordered" evidence="1">
    <location>
        <begin position="74"/>
        <end position="291"/>
    </location>
</feature>
<name>A0A2W5Q719_RHOSU</name>
<accession>A0A2W5Q719</accession>
<gene>
    <name evidence="3" type="ORF">DI556_07160</name>
</gene>
<feature type="compositionally biased region" description="Low complexity" evidence="1">
    <location>
        <begin position="275"/>
        <end position="291"/>
    </location>
</feature>
<proteinExistence type="predicted"/>
<reference evidence="3 4" key="1">
    <citation type="submission" date="2017-08" db="EMBL/GenBank/DDBJ databases">
        <title>Infants hospitalized years apart are colonized by the same room-sourced microbial strains.</title>
        <authorList>
            <person name="Brooks B."/>
            <person name="Olm M.R."/>
            <person name="Firek B.A."/>
            <person name="Baker R."/>
            <person name="Thomas B.C."/>
            <person name="Morowitz M.J."/>
            <person name="Banfield J.F."/>
        </authorList>
    </citation>
    <scope>NUCLEOTIDE SEQUENCE [LARGE SCALE GENOMIC DNA]</scope>
    <source>
        <strain evidence="3">S2_005_002_R2_34</strain>
    </source>
</reference>
<feature type="compositionally biased region" description="Low complexity" evidence="1">
    <location>
        <begin position="207"/>
        <end position="226"/>
    </location>
</feature>
<feature type="compositionally biased region" description="Basic and acidic residues" evidence="1">
    <location>
        <begin position="131"/>
        <end position="145"/>
    </location>
</feature>
<dbReference type="STRING" id="35806.A6024_09205"/>
<feature type="compositionally biased region" description="Basic residues" evidence="1">
    <location>
        <begin position="1"/>
        <end position="11"/>
    </location>
</feature>
<feature type="compositionally biased region" description="Low complexity" evidence="1">
    <location>
        <begin position="12"/>
        <end position="34"/>
    </location>
</feature>
<feature type="domain" description="DUF4167" evidence="2">
    <location>
        <begin position="21"/>
        <end position="96"/>
    </location>
</feature>
<dbReference type="Pfam" id="PF13763">
    <property type="entry name" value="DUF4167"/>
    <property type="match status" value="1"/>
</dbReference>
<evidence type="ECO:0000259" key="2">
    <source>
        <dbReference type="Pfam" id="PF13763"/>
    </source>
</evidence>
<evidence type="ECO:0000256" key="1">
    <source>
        <dbReference type="SAM" id="MobiDB-lite"/>
    </source>
</evidence>
<feature type="compositionally biased region" description="Gly residues" evidence="1">
    <location>
        <begin position="120"/>
        <end position="130"/>
    </location>
</feature>
<dbReference type="Proteomes" id="UP000249185">
    <property type="component" value="Unassembled WGS sequence"/>
</dbReference>
<feature type="region of interest" description="Disordered" evidence="1">
    <location>
        <begin position="1"/>
        <end position="53"/>
    </location>
</feature>
<sequence>MRSSNKSRSRNKPGNNGHNGQNNNNNNQRRPMGNIVNRVFESAGPDGKVRGTPQQIIDKYQALARDAQLSGDRVAAENHLQHSEHYSRLLGEAQRQQSEQRFGQDRDEGGARGEDQSEIRGGGGPQGGGAPREHQQQGGGRDQRRPAQNFGLATFEPEDSDGEFGPIPTPESGDPQPRLSTPAVEYQPAEAMGGDPRDAAPVPAPAPVVEQVAPAPAEAPAPAAESRAPRARKTAPAPVPEAAPEAAAEGEPAAEAKPKRTRTRRKAKVEDAAPEGEAPAEGGAAEAQPVE</sequence>
<comment type="caution">
    <text evidence="3">The sequence shown here is derived from an EMBL/GenBank/DDBJ whole genome shotgun (WGS) entry which is preliminary data.</text>
</comment>
<feature type="compositionally biased region" description="Low complexity" evidence="1">
    <location>
        <begin position="234"/>
        <end position="255"/>
    </location>
</feature>
<organism evidence="3 4">
    <name type="scientific">Rhodovulum sulfidophilum</name>
    <name type="common">Rhodobacter sulfidophilus</name>
    <dbReference type="NCBI Taxonomy" id="35806"/>
    <lineage>
        <taxon>Bacteria</taxon>
        <taxon>Pseudomonadati</taxon>
        <taxon>Pseudomonadota</taxon>
        <taxon>Alphaproteobacteria</taxon>
        <taxon>Rhodobacterales</taxon>
        <taxon>Paracoccaceae</taxon>
        <taxon>Rhodovulum</taxon>
    </lineage>
</organism>